<dbReference type="EMBL" id="MTJN01000002">
    <property type="protein sequence ID" value="OOV05810.1"/>
    <property type="molecule type" value="Genomic_DNA"/>
</dbReference>
<organism evidence="1 2">
    <name type="scientific">Rhodoferax fermentans</name>
    <dbReference type="NCBI Taxonomy" id="28066"/>
    <lineage>
        <taxon>Bacteria</taxon>
        <taxon>Pseudomonadati</taxon>
        <taxon>Pseudomonadota</taxon>
        <taxon>Betaproteobacteria</taxon>
        <taxon>Burkholderiales</taxon>
        <taxon>Comamonadaceae</taxon>
        <taxon>Rhodoferax</taxon>
    </lineage>
</organism>
<dbReference type="STRING" id="28066.RF819_02970"/>
<name>A0A1T1ANU0_RHOFE</name>
<accession>A0A1T1ANU0</accession>
<comment type="caution">
    <text evidence="1">The sequence shown here is derived from an EMBL/GenBank/DDBJ whole genome shotgun (WGS) entry which is preliminary data.</text>
</comment>
<dbReference type="AlphaFoldDB" id="A0A1T1ANU0"/>
<gene>
    <name evidence="1" type="ORF">RF819_02970</name>
</gene>
<dbReference type="OrthoDB" id="8452116at2"/>
<dbReference type="Proteomes" id="UP000190750">
    <property type="component" value="Unassembled WGS sequence"/>
</dbReference>
<evidence type="ECO:0000313" key="1">
    <source>
        <dbReference type="EMBL" id="OOV05810.1"/>
    </source>
</evidence>
<sequence>MENRELESIRQELAGRLVQREVVCCVSSLMTGVMRLSQLVSYEEMQDALSTDSDELSELFVRQDYEEAVRQFIMNDADRVELEEVAEQHGYWSEVLVDAKVPEVFESSPDEDGDTLWGYEGADPTYGDEDDAREAAIESVLPAIRACVWELINTDDEYQWVCREYDLDYDYDEVYEHWVVSGWLQRKLAEKGEITGDLCGLTIWGRCCTGQSMVLDHVIQEITRELWPEEWPGEKA</sequence>
<proteinExistence type="predicted"/>
<dbReference type="RefSeq" id="WP_078363591.1">
    <property type="nucleotide sequence ID" value="NZ_MTJN01000002.1"/>
</dbReference>
<evidence type="ECO:0000313" key="2">
    <source>
        <dbReference type="Proteomes" id="UP000190750"/>
    </source>
</evidence>
<protein>
    <submittedName>
        <fullName evidence="1">Uncharacterized protein</fullName>
    </submittedName>
</protein>
<keyword evidence="2" id="KW-1185">Reference proteome</keyword>
<reference evidence="1 2" key="1">
    <citation type="submission" date="2017-01" db="EMBL/GenBank/DDBJ databases">
        <title>Genome sequencing of Rhodoferax fermentans JCM 7819.</title>
        <authorList>
            <person name="Kim Y.J."/>
            <person name="Farh M.E.-A."/>
            <person name="Yang D.-C."/>
        </authorList>
    </citation>
    <scope>NUCLEOTIDE SEQUENCE [LARGE SCALE GENOMIC DNA]</scope>
    <source>
        <strain evidence="1 2">JCM 7819</strain>
    </source>
</reference>